<sequence>MKISAVLPTIIISTNLLSFTTFAFIPSFIAPRSSPIRHYRYLPNQHDDQRCQTKYTAKKATTSLFSSISLPHLSESDMNELSTKGYVIIPDYIDSTLINKLRLDISNLRSTNKFNVAKIGQDATNTLNTNIRVAETCFLGRDKLSEQQDEGRNVLYDVLDTLRNDLSSNSEKLQSFVLDNKLSELLYAYYPQGGFYRRHRDAIPGSASVLRCFSLLLYLNDGWTEEDGGQLRMHMDGGGDSLPEGAQPNYLDVEPRGGTLVLFKSDAVPHEVLNTNSERMAVVGWFNRAVTAGDVANLTSEEDRSKAVLLLVAAGLVTVGLGMIVMG</sequence>
<dbReference type="InterPro" id="IPR044862">
    <property type="entry name" value="Pro_4_hyd_alph_FE2OG_OXY"/>
</dbReference>
<keyword evidence="7" id="KW-1133">Transmembrane helix</keyword>
<feature type="transmembrane region" description="Helical" evidence="7">
    <location>
        <begin position="6"/>
        <end position="30"/>
    </location>
</feature>
<evidence type="ECO:0000256" key="5">
    <source>
        <dbReference type="ARBA" id="ARBA00023002"/>
    </source>
</evidence>
<dbReference type="SMART" id="SM00702">
    <property type="entry name" value="P4Hc"/>
    <property type="match status" value="1"/>
</dbReference>
<accession>A0A7S4SUX6</accession>
<dbReference type="GO" id="GO:0008198">
    <property type="term" value="F:ferrous iron binding"/>
    <property type="evidence" value="ECO:0007669"/>
    <property type="project" value="TreeGrafter"/>
</dbReference>
<evidence type="ECO:0000256" key="6">
    <source>
        <dbReference type="ARBA" id="ARBA00023004"/>
    </source>
</evidence>
<dbReference type="PANTHER" id="PTHR12907">
    <property type="entry name" value="EGL NINE HOMOLOG-RELATED"/>
    <property type="match status" value="1"/>
</dbReference>
<dbReference type="SUPFAM" id="SSF51197">
    <property type="entry name" value="Clavaminate synthase-like"/>
    <property type="match status" value="1"/>
</dbReference>
<dbReference type="GO" id="GO:0031418">
    <property type="term" value="F:L-ascorbic acid binding"/>
    <property type="evidence" value="ECO:0007669"/>
    <property type="project" value="UniProtKB-KW"/>
</dbReference>
<feature type="domain" description="Fe2OG dioxygenase" evidence="8">
    <location>
        <begin position="181"/>
        <end position="288"/>
    </location>
</feature>
<dbReference type="Pfam" id="PF13640">
    <property type="entry name" value="2OG-FeII_Oxy_3"/>
    <property type="match status" value="1"/>
</dbReference>
<reference evidence="9" key="1">
    <citation type="submission" date="2021-01" db="EMBL/GenBank/DDBJ databases">
        <authorList>
            <person name="Corre E."/>
            <person name="Pelletier E."/>
            <person name="Niang G."/>
            <person name="Scheremetjew M."/>
            <person name="Finn R."/>
            <person name="Kale V."/>
            <person name="Holt S."/>
            <person name="Cochrane G."/>
            <person name="Meng A."/>
            <person name="Brown T."/>
            <person name="Cohen L."/>
        </authorList>
    </citation>
    <scope>NUCLEOTIDE SEQUENCE</scope>
    <source>
        <strain evidence="9">GSO104</strain>
    </source>
</reference>
<dbReference type="PROSITE" id="PS51471">
    <property type="entry name" value="FE2OG_OXY"/>
    <property type="match status" value="1"/>
</dbReference>
<evidence type="ECO:0000256" key="3">
    <source>
        <dbReference type="ARBA" id="ARBA00022896"/>
    </source>
</evidence>
<keyword evidence="4" id="KW-0223">Dioxygenase</keyword>
<name>A0A7S4SUX6_9STRA</name>
<keyword evidence="6" id="KW-0408">Iron</keyword>
<keyword evidence="7" id="KW-0812">Transmembrane</keyword>
<dbReference type="PANTHER" id="PTHR12907:SF26">
    <property type="entry name" value="HIF PROLYL HYDROXYLASE, ISOFORM C"/>
    <property type="match status" value="1"/>
</dbReference>
<keyword evidence="7" id="KW-0472">Membrane</keyword>
<protein>
    <recommendedName>
        <fullName evidence="8">Fe2OG dioxygenase domain-containing protein</fullName>
    </recommendedName>
</protein>
<dbReference type="Gene3D" id="2.60.120.620">
    <property type="entry name" value="q2cbj1_9rhob like domain"/>
    <property type="match status" value="1"/>
</dbReference>
<feature type="transmembrane region" description="Helical" evidence="7">
    <location>
        <begin position="307"/>
        <end position="326"/>
    </location>
</feature>
<dbReference type="AlphaFoldDB" id="A0A7S4SUX6"/>
<evidence type="ECO:0000259" key="8">
    <source>
        <dbReference type="PROSITE" id="PS51471"/>
    </source>
</evidence>
<keyword evidence="2" id="KW-0479">Metal-binding</keyword>
<dbReference type="GO" id="GO:0071456">
    <property type="term" value="P:cellular response to hypoxia"/>
    <property type="evidence" value="ECO:0007669"/>
    <property type="project" value="TreeGrafter"/>
</dbReference>
<evidence type="ECO:0000313" key="9">
    <source>
        <dbReference type="EMBL" id="CAE4655987.1"/>
    </source>
</evidence>
<keyword evidence="5" id="KW-0560">Oxidoreductase</keyword>
<keyword evidence="3" id="KW-0847">Vitamin C</keyword>
<gene>
    <name evidence="9" type="ORF">DBRI00130_LOCUS39297</name>
</gene>
<evidence type="ECO:0000256" key="4">
    <source>
        <dbReference type="ARBA" id="ARBA00022964"/>
    </source>
</evidence>
<dbReference type="InterPro" id="IPR051559">
    <property type="entry name" value="HIF_prolyl_hydroxylases"/>
</dbReference>
<dbReference type="GO" id="GO:0031543">
    <property type="term" value="F:peptidyl-proline dioxygenase activity"/>
    <property type="evidence" value="ECO:0007669"/>
    <property type="project" value="TreeGrafter"/>
</dbReference>
<evidence type="ECO:0000256" key="2">
    <source>
        <dbReference type="ARBA" id="ARBA00022723"/>
    </source>
</evidence>
<dbReference type="InterPro" id="IPR005123">
    <property type="entry name" value="Oxoglu/Fe-dep_dioxygenase_dom"/>
</dbReference>
<evidence type="ECO:0000256" key="7">
    <source>
        <dbReference type="SAM" id="Phobius"/>
    </source>
</evidence>
<dbReference type="EMBL" id="HBNS01054124">
    <property type="protein sequence ID" value="CAE4655987.1"/>
    <property type="molecule type" value="Transcribed_RNA"/>
</dbReference>
<organism evidence="9">
    <name type="scientific">Ditylum brightwellii</name>
    <dbReference type="NCBI Taxonomy" id="49249"/>
    <lineage>
        <taxon>Eukaryota</taxon>
        <taxon>Sar</taxon>
        <taxon>Stramenopiles</taxon>
        <taxon>Ochrophyta</taxon>
        <taxon>Bacillariophyta</taxon>
        <taxon>Mediophyceae</taxon>
        <taxon>Lithodesmiophycidae</taxon>
        <taxon>Lithodesmiales</taxon>
        <taxon>Lithodesmiaceae</taxon>
        <taxon>Ditylum</taxon>
    </lineage>
</organism>
<proteinExistence type="predicted"/>
<comment type="cofactor">
    <cofactor evidence="1">
        <name>L-ascorbate</name>
        <dbReference type="ChEBI" id="CHEBI:38290"/>
    </cofactor>
</comment>
<evidence type="ECO:0000256" key="1">
    <source>
        <dbReference type="ARBA" id="ARBA00001961"/>
    </source>
</evidence>
<dbReference type="InterPro" id="IPR006620">
    <property type="entry name" value="Pro_4_hyd_alph"/>
</dbReference>